<gene>
    <name evidence="1" type="ORF">LKD23_12620</name>
</gene>
<comment type="caution">
    <text evidence="1">The sequence shown here is derived from an EMBL/GenBank/DDBJ whole genome shotgun (WGS) entry which is preliminary data.</text>
</comment>
<protein>
    <submittedName>
        <fullName evidence="1">Uncharacterized protein</fullName>
    </submittedName>
</protein>
<dbReference type="Proteomes" id="UP001430637">
    <property type="component" value="Unassembled WGS sequence"/>
</dbReference>
<keyword evidence="2" id="KW-1185">Reference proteome</keyword>
<accession>A0ABS8FBG5</accession>
<dbReference type="RefSeq" id="WP_227621924.1">
    <property type="nucleotide sequence ID" value="NZ_JAJEQL010000059.1"/>
</dbReference>
<evidence type="ECO:0000313" key="1">
    <source>
        <dbReference type="EMBL" id="MCC2200575.1"/>
    </source>
</evidence>
<dbReference type="EMBL" id="JAJEQL010000059">
    <property type="protein sequence ID" value="MCC2200575.1"/>
    <property type="molecule type" value="Genomic_DNA"/>
</dbReference>
<evidence type="ECO:0000313" key="2">
    <source>
        <dbReference type="Proteomes" id="UP001430637"/>
    </source>
</evidence>
<reference evidence="1" key="1">
    <citation type="submission" date="2021-10" db="EMBL/GenBank/DDBJ databases">
        <title>Anaerobic single-cell dispensing facilitates the cultivation of human gut bacteria.</title>
        <authorList>
            <person name="Afrizal A."/>
        </authorList>
    </citation>
    <scope>NUCLEOTIDE SEQUENCE</scope>
    <source>
        <strain evidence="1">CLA-AA-H233</strain>
    </source>
</reference>
<organism evidence="1 2">
    <name type="scientific">Faecalibacterium butyricigenerans</name>
    <dbReference type="NCBI Taxonomy" id="1851427"/>
    <lineage>
        <taxon>Bacteria</taxon>
        <taxon>Bacillati</taxon>
        <taxon>Bacillota</taxon>
        <taxon>Clostridia</taxon>
        <taxon>Eubacteriales</taxon>
        <taxon>Oscillospiraceae</taxon>
        <taxon>Faecalibacterium</taxon>
    </lineage>
</organism>
<name>A0ABS8FBG5_9FIRM</name>
<proteinExistence type="predicted"/>
<sequence length="67" mass="7911">MKFLYFCRAIDQNKTDFFGGFERAGGKEQNEKEELTLATTYGLMKRNDKNRFFPDKGRYIPIYSKSV</sequence>